<dbReference type="InterPro" id="IPR001375">
    <property type="entry name" value="Peptidase_S9_cat"/>
</dbReference>
<evidence type="ECO:0000313" key="5">
    <source>
        <dbReference type="Proteomes" id="UP001177769"/>
    </source>
</evidence>
<dbReference type="GO" id="GO:0006508">
    <property type="term" value="P:proteolysis"/>
    <property type="evidence" value="ECO:0007669"/>
    <property type="project" value="InterPro"/>
</dbReference>
<dbReference type="RefSeq" id="WP_285234595.1">
    <property type="nucleotide sequence ID" value="NZ_CP116346.1"/>
</dbReference>
<name>A0AA95NFX1_9BURK</name>
<evidence type="ECO:0000256" key="1">
    <source>
        <dbReference type="ARBA" id="ARBA00022801"/>
    </source>
</evidence>
<dbReference type="Gene3D" id="3.40.50.1820">
    <property type="entry name" value="alpha/beta hydrolase"/>
    <property type="match status" value="1"/>
</dbReference>
<dbReference type="PANTHER" id="PTHR42776:SF27">
    <property type="entry name" value="DIPEPTIDYL PEPTIDASE FAMILY MEMBER 6"/>
    <property type="match status" value="1"/>
</dbReference>
<evidence type="ECO:0000256" key="2">
    <source>
        <dbReference type="SAM" id="SignalP"/>
    </source>
</evidence>
<keyword evidence="2" id="KW-0732">Signal</keyword>
<organism evidence="4 5">
    <name type="scientific">Paucibacter sediminis</name>
    <dbReference type="NCBI Taxonomy" id="3019553"/>
    <lineage>
        <taxon>Bacteria</taxon>
        <taxon>Pseudomonadati</taxon>
        <taxon>Pseudomonadota</taxon>
        <taxon>Betaproteobacteria</taxon>
        <taxon>Burkholderiales</taxon>
        <taxon>Sphaerotilaceae</taxon>
        <taxon>Roseateles</taxon>
    </lineage>
</organism>
<keyword evidence="5" id="KW-1185">Reference proteome</keyword>
<sequence length="308" mass="33927">MRRSSSFVLLAALLLALAGAARAADGDILARTTMAVPADAPYVAEQIIYESDGLRIAGFLSYPKSAPAGPARLPCVIWNRGGNREFGAITPAFFLARAARLASWGYVLFASNYRGAPGSEGREEFGGADVNDVLNGLRVFDQLPFADQARIGMWGHSRGGMMTYLALTRSDRIRAAIVGAGPTDLARWIRERPEMESEVAAELVPQWATQRSKAIAERSALRFVERLPKNVPMLLMHGSADKRVNPRDSMDMAQALFASQRPFRLLIVEGADHTFSERPDDYNLAARDWLDRYVRDRAPLPDLTPHGR</sequence>
<dbReference type="KEGG" id="pais:PFX98_07660"/>
<dbReference type="Pfam" id="PF00326">
    <property type="entry name" value="Peptidase_S9"/>
    <property type="match status" value="1"/>
</dbReference>
<dbReference type="InterPro" id="IPR029058">
    <property type="entry name" value="AB_hydrolase_fold"/>
</dbReference>
<gene>
    <name evidence="4" type="ORF">PFX98_07660</name>
</gene>
<evidence type="ECO:0000313" key="4">
    <source>
        <dbReference type="EMBL" id="WIT13480.1"/>
    </source>
</evidence>
<reference evidence="4" key="1">
    <citation type="submission" date="2023-01" db="EMBL/GenBank/DDBJ databases">
        <title>Whole genome sequence of Paucibacter sp. S2-9 isolated from pond sediment.</title>
        <authorList>
            <person name="Jung J.Y."/>
        </authorList>
    </citation>
    <scope>NUCLEOTIDE SEQUENCE</scope>
    <source>
        <strain evidence="4">S2-9</strain>
    </source>
</reference>
<dbReference type="SUPFAM" id="SSF53474">
    <property type="entry name" value="alpha/beta-Hydrolases"/>
    <property type="match status" value="1"/>
</dbReference>
<feature type="signal peptide" evidence="2">
    <location>
        <begin position="1"/>
        <end position="23"/>
    </location>
</feature>
<feature type="chain" id="PRO_5041738025" evidence="2">
    <location>
        <begin position="24"/>
        <end position="308"/>
    </location>
</feature>
<dbReference type="PANTHER" id="PTHR42776">
    <property type="entry name" value="SERINE PEPTIDASE S9 FAMILY MEMBER"/>
    <property type="match status" value="1"/>
</dbReference>
<protein>
    <submittedName>
        <fullName evidence="4">Prolyl oligopeptidase family serine peptidase</fullName>
    </submittedName>
</protein>
<accession>A0AA95NFX1</accession>
<dbReference type="AlphaFoldDB" id="A0AA95NFX1"/>
<dbReference type="EMBL" id="CP116346">
    <property type="protein sequence ID" value="WIT13480.1"/>
    <property type="molecule type" value="Genomic_DNA"/>
</dbReference>
<feature type="domain" description="Peptidase S9 prolyl oligopeptidase catalytic" evidence="3">
    <location>
        <begin position="94"/>
        <end position="293"/>
    </location>
</feature>
<dbReference type="Proteomes" id="UP001177769">
    <property type="component" value="Chromosome"/>
</dbReference>
<proteinExistence type="predicted"/>
<dbReference type="GO" id="GO:0004252">
    <property type="term" value="F:serine-type endopeptidase activity"/>
    <property type="evidence" value="ECO:0007669"/>
    <property type="project" value="TreeGrafter"/>
</dbReference>
<keyword evidence="1" id="KW-0378">Hydrolase</keyword>
<evidence type="ECO:0000259" key="3">
    <source>
        <dbReference type="Pfam" id="PF00326"/>
    </source>
</evidence>